<accession>I4AJ39</accession>
<dbReference type="InterPro" id="IPR036412">
    <property type="entry name" value="HAD-like_sf"/>
</dbReference>
<dbReference type="AlphaFoldDB" id="I4AJ39"/>
<dbReference type="EMBL" id="CP003345">
    <property type="protein sequence ID" value="AFM03974.1"/>
    <property type="molecule type" value="Genomic_DNA"/>
</dbReference>
<sequence>MSIKIPNLNNYEAIIFDLGGVIINLNYKKTEQEFEALFGNDFSEMYSKQSQTDIFNKLETGDISEKQFVEAMQKSSSKEISHQEIITAWNAMLLDIPKERIELLEQIGKEKRIFLLSNTNEIHKKAFDKIILEAHQMKGLEPLFEKAYFSHLVGMRKPNREIFDFVIQENNLNPQKALFIDDSPQHIEGALKTGLNAYHLEVSTHSILDLI</sequence>
<organism evidence="1 2">
    <name type="scientific">Bernardetia litoralis (strain ATCC 23117 / DSM 6794 / NBRC 15988 / NCIMB 1366 / Fx l1 / Sio-4)</name>
    <name type="common">Flexibacter litoralis</name>
    <dbReference type="NCBI Taxonomy" id="880071"/>
    <lineage>
        <taxon>Bacteria</taxon>
        <taxon>Pseudomonadati</taxon>
        <taxon>Bacteroidota</taxon>
        <taxon>Cytophagia</taxon>
        <taxon>Cytophagales</taxon>
        <taxon>Bernardetiaceae</taxon>
        <taxon>Bernardetia</taxon>
    </lineage>
</organism>
<dbReference type="Proteomes" id="UP000006054">
    <property type="component" value="Chromosome"/>
</dbReference>
<dbReference type="Pfam" id="PF00702">
    <property type="entry name" value="Hydrolase"/>
    <property type="match status" value="1"/>
</dbReference>
<dbReference type="InterPro" id="IPR023214">
    <property type="entry name" value="HAD_sf"/>
</dbReference>
<dbReference type="RefSeq" id="WP_014797431.1">
    <property type="nucleotide sequence ID" value="NC_018018.1"/>
</dbReference>
<dbReference type="Gene3D" id="1.10.150.240">
    <property type="entry name" value="Putative phosphatase, domain 2"/>
    <property type="match status" value="1"/>
</dbReference>
<gene>
    <name evidence="1" type="ordered locus">Fleli_1555</name>
</gene>
<proteinExistence type="predicted"/>
<dbReference type="OrthoDB" id="9797415at2"/>
<reference evidence="2" key="1">
    <citation type="submission" date="2012-06" db="EMBL/GenBank/DDBJ databases">
        <title>The complete genome of Flexibacter litoralis DSM 6794.</title>
        <authorList>
            <person name="Lucas S."/>
            <person name="Copeland A."/>
            <person name="Lapidus A."/>
            <person name="Glavina del Rio T."/>
            <person name="Dalin E."/>
            <person name="Tice H."/>
            <person name="Bruce D."/>
            <person name="Goodwin L."/>
            <person name="Pitluck S."/>
            <person name="Peters L."/>
            <person name="Ovchinnikova G."/>
            <person name="Lu M."/>
            <person name="Kyrpides N."/>
            <person name="Mavromatis K."/>
            <person name="Ivanova N."/>
            <person name="Brettin T."/>
            <person name="Detter J.C."/>
            <person name="Han C."/>
            <person name="Larimer F."/>
            <person name="Land M."/>
            <person name="Hauser L."/>
            <person name="Markowitz V."/>
            <person name="Cheng J.-F."/>
            <person name="Hugenholtz P."/>
            <person name="Woyke T."/>
            <person name="Wu D."/>
            <person name="Spring S."/>
            <person name="Lang E."/>
            <person name="Kopitz M."/>
            <person name="Brambilla E."/>
            <person name="Klenk H.-P."/>
            <person name="Eisen J.A."/>
        </authorList>
    </citation>
    <scope>NUCLEOTIDE SEQUENCE [LARGE SCALE GENOMIC DNA]</scope>
    <source>
        <strain evidence="2">ATCC 23117 / DSM 6794 / NBRC 15988 / NCIMB 1366 / Sio-4</strain>
    </source>
</reference>
<dbReference type="KEGG" id="fli:Fleli_1555"/>
<name>I4AJ39_BERLS</name>
<dbReference type="PANTHER" id="PTHR43611:SF3">
    <property type="entry name" value="FLAVIN MONONUCLEOTIDE HYDROLASE 1, CHLOROPLATIC"/>
    <property type="match status" value="1"/>
</dbReference>
<dbReference type="SUPFAM" id="SSF56784">
    <property type="entry name" value="HAD-like"/>
    <property type="match status" value="1"/>
</dbReference>
<evidence type="ECO:0000313" key="1">
    <source>
        <dbReference type="EMBL" id="AFM03974.1"/>
    </source>
</evidence>
<evidence type="ECO:0000313" key="2">
    <source>
        <dbReference type="Proteomes" id="UP000006054"/>
    </source>
</evidence>
<dbReference type="SFLD" id="SFLDS00003">
    <property type="entry name" value="Haloacid_Dehalogenase"/>
    <property type="match status" value="1"/>
</dbReference>
<dbReference type="CDD" id="cd02603">
    <property type="entry name" value="HAD_sEH-N_like"/>
    <property type="match status" value="1"/>
</dbReference>
<dbReference type="InterPro" id="IPR023198">
    <property type="entry name" value="PGP-like_dom2"/>
</dbReference>
<keyword evidence="2" id="KW-1185">Reference proteome</keyword>
<dbReference type="eggNOG" id="COG1011">
    <property type="taxonomic scope" value="Bacteria"/>
</dbReference>
<dbReference type="SFLD" id="SFLDG01129">
    <property type="entry name" value="C1.5:_HAD__Beta-PGM__Phosphata"/>
    <property type="match status" value="1"/>
</dbReference>
<dbReference type="InterPro" id="IPR006439">
    <property type="entry name" value="HAD-SF_hydro_IA"/>
</dbReference>
<protein>
    <submittedName>
        <fullName evidence="1">Haloacid dehalogenase superfamily protein, subfamily IA, variant 3 with third motif having DD or ED</fullName>
    </submittedName>
</protein>
<dbReference type="HOGENOM" id="CLU_045011_9_5_10"/>
<dbReference type="PANTHER" id="PTHR43611">
    <property type="entry name" value="ALPHA-D-GLUCOSE 1-PHOSPHATE PHOSPHATASE"/>
    <property type="match status" value="1"/>
</dbReference>
<dbReference type="Gene3D" id="3.40.50.1000">
    <property type="entry name" value="HAD superfamily/HAD-like"/>
    <property type="match status" value="1"/>
</dbReference>
<dbReference type="PATRIC" id="fig|880071.3.peg.1535"/>
<dbReference type="NCBIfam" id="TIGR01509">
    <property type="entry name" value="HAD-SF-IA-v3"/>
    <property type="match status" value="1"/>
</dbReference>